<feature type="transmembrane region" description="Helical" evidence="1">
    <location>
        <begin position="207"/>
        <end position="230"/>
    </location>
</feature>
<dbReference type="EMBL" id="BAOS01000017">
    <property type="protein sequence ID" value="GAX61026.1"/>
    <property type="molecule type" value="Genomic_DNA"/>
</dbReference>
<protein>
    <recommendedName>
        <fullName evidence="4">Na+/H+ antiporter</fullName>
    </recommendedName>
</protein>
<feature type="transmembrane region" description="Helical" evidence="1">
    <location>
        <begin position="126"/>
        <end position="145"/>
    </location>
</feature>
<keyword evidence="1" id="KW-0472">Membrane</keyword>
<dbReference type="InterPro" id="IPR009978">
    <property type="entry name" value="Na_H_antiport_3"/>
</dbReference>
<sequence>MKLESYHDGHLTKLGDILKHRIKVNPLNLVVSVLFFLGVLHTFFAGKFTKLAKKIEKRHREEIIKQKNGDKYTGEVVEEVSFISELLHFLGEVEVIFGIWVIPVFWIIAINYGMENSIHYFTNANYTEPIFVVVIMTLASTRPIVRLAEKTIIMIAGLGGGTTAAVWFTVLTVGPILGSFITEPGAMTVSALILAKQFYSKKPGNKLAYATIGLLFVNISVGGTITHFAAPPVLMVAEKWHWDLAFMFTNFGYKALIGIACANLLYYIIFKSDLKKMGKWKNAEESNQKVEIDWDIRDDGVPVGVTIAHIFFMTWTVFFAHYPPLFLAGFLCYLGFAKATKHHQNRTDLKPALLVGFFLAGLVIHGGLQQWWIAPVLGSLSEVPLMLGATVLTAINDNAAITYLSSLVPDFNDSMKYAVVAGAVSGGGLTVIANAPNPAGQSILQKFFPDGVSPIWLLAGAFVPTIIMGLVFMLIG</sequence>
<dbReference type="Proteomes" id="UP000218542">
    <property type="component" value="Unassembled WGS sequence"/>
</dbReference>
<evidence type="ECO:0008006" key="4">
    <source>
        <dbReference type="Google" id="ProtNLM"/>
    </source>
</evidence>
<feature type="transmembrane region" description="Helical" evidence="1">
    <location>
        <begin position="352"/>
        <end position="373"/>
    </location>
</feature>
<feature type="transmembrane region" description="Helical" evidence="1">
    <location>
        <begin position="152"/>
        <end position="170"/>
    </location>
</feature>
<evidence type="ECO:0000256" key="1">
    <source>
        <dbReference type="SAM" id="Phobius"/>
    </source>
</evidence>
<proteinExistence type="predicted"/>
<feature type="transmembrane region" description="Helical" evidence="1">
    <location>
        <begin position="385"/>
        <end position="405"/>
    </location>
</feature>
<feature type="transmembrane region" description="Helical" evidence="1">
    <location>
        <begin position="29"/>
        <end position="48"/>
    </location>
</feature>
<dbReference type="AlphaFoldDB" id="A0A286TYT2"/>
<accession>A0A286TYT2</accession>
<feature type="transmembrane region" description="Helical" evidence="1">
    <location>
        <begin position="250"/>
        <end position="270"/>
    </location>
</feature>
<feature type="transmembrane region" description="Helical" evidence="1">
    <location>
        <begin position="95"/>
        <end position="114"/>
    </location>
</feature>
<gene>
    <name evidence="2" type="ORF">SCALIN_C17_0059</name>
</gene>
<keyword evidence="1" id="KW-0812">Transmembrane</keyword>
<dbReference type="Pfam" id="PF07399">
    <property type="entry name" value="Na_H_antiport_3"/>
    <property type="match status" value="1"/>
</dbReference>
<evidence type="ECO:0000313" key="2">
    <source>
        <dbReference type="EMBL" id="GAX61026.1"/>
    </source>
</evidence>
<organism evidence="2 3">
    <name type="scientific">Candidatus Scalindua japonica</name>
    <dbReference type="NCBI Taxonomy" id="1284222"/>
    <lineage>
        <taxon>Bacteria</taxon>
        <taxon>Pseudomonadati</taxon>
        <taxon>Planctomycetota</taxon>
        <taxon>Candidatus Brocadiia</taxon>
        <taxon>Candidatus Brocadiales</taxon>
        <taxon>Candidatus Scalinduaceae</taxon>
        <taxon>Candidatus Scalindua</taxon>
    </lineage>
</organism>
<comment type="caution">
    <text evidence="2">The sequence shown here is derived from an EMBL/GenBank/DDBJ whole genome shotgun (WGS) entry which is preliminary data.</text>
</comment>
<feature type="transmembrane region" description="Helical" evidence="1">
    <location>
        <begin position="455"/>
        <end position="475"/>
    </location>
</feature>
<evidence type="ECO:0000313" key="3">
    <source>
        <dbReference type="Proteomes" id="UP000218542"/>
    </source>
</evidence>
<reference evidence="3" key="1">
    <citation type="journal article" date="2017" name="Environ. Microbiol. Rep.">
        <title>Genetic Diversity of Marine Anaerobic Ammonium-Oxidizing Bacteria as Revealed by Genomic and Proteomic Analyses of 'Candidatus Scalindua japonica'.</title>
        <authorList>
            <person name="Oshiki M."/>
            <person name="Mizuto K."/>
            <person name="Kimura Z."/>
            <person name="Kindaichi T."/>
            <person name="Satoh H."/>
            <person name="Okabe S."/>
        </authorList>
    </citation>
    <scope>NUCLEOTIDE SEQUENCE [LARGE SCALE GENOMIC DNA]</scope>
    <source>
        <strain evidence="3">husup-a2</strain>
    </source>
</reference>
<feature type="transmembrane region" description="Helical" evidence="1">
    <location>
        <begin position="417"/>
        <end position="435"/>
    </location>
</feature>
<name>A0A286TYT2_9BACT</name>
<keyword evidence="3" id="KW-1185">Reference proteome</keyword>
<keyword evidence="1" id="KW-1133">Transmembrane helix</keyword>